<gene>
    <name evidence="1" type="ORF">H6F81_03120</name>
</gene>
<evidence type="ECO:0000313" key="1">
    <source>
        <dbReference type="EMBL" id="MBD2170243.1"/>
    </source>
</evidence>
<keyword evidence="2" id="KW-1185">Reference proteome</keyword>
<protein>
    <submittedName>
        <fullName evidence="1">Uncharacterized protein</fullName>
    </submittedName>
</protein>
<sequence length="55" mass="6271">MTVDGQQSTALTMDCATLKQNNLYQLRLLITENFHNQLPVCNDVNNIYKLGIVFL</sequence>
<proteinExistence type="predicted"/>
<comment type="caution">
    <text evidence="1">The sequence shown here is derived from an EMBL/GenBank/DDBJ whole genome shotgun (WGS) entry which is preliminary data.</text>
</comment>
<dbReference type="EMBL" id="JACJQC010000002">
    <property type="protein sequence ID" value="MBD2170243.1"/>
    <property type="molecule type" value="Genomic_DNA"/>
</dbReference>
<reference evidence="1 2" key="1">
    <citation type="journal article" date="2020" name="ISME J.">
        <title>Comparative genomics reveals insights into cyanobacterial evolution and habitat adaptation.</title>
        <authorList>
            <person name="Chen M.Y."/>
            <person name="Teng W.K."/>
            <person name="Zhao L."/>
            <person name="Hu C.X."/>
            <person name="Zhou Y.K."/>
            <person name="Han B.P."/>
            <person name="Song L.R."/>
            <person name="Shu W.S."/>
        </authorList>
    </citation>
    <scope>NUCLEOTIDE SEQUENCE [LARGE SCALE GENOMIC DNA]</scope>
    <source>
        <strain evidence="1 2">FACHB-318</strain>
    </source>
</reference>
<name>A0ABR7ZD38_ANACY</name>
<organism evidence="1 2">
    <name type="scientific">Anabaena cylindrica FACHB-318</name>
    <dbReference type="NCBI Taxonomy" id="2692880"/>
    <lineage>
        <taxon>Bacteria</taxon>
        <taxon>Bacillati</taxon>
        <taxon>Cyanobacteriota</taxon>
        <taxon>Cyanophyceae</taxon>
        <taxon>Nostocales</taxon>
        <taxon>Nostocaceae</taxon>
        <taxon>Anabaena</taxon>
    </lineage>
</organism>
<evidence type="ECO:0000313" key="2">
    <source>
        <dbReference type="Proteomes" id="UP000638897"/>
    </source>
</evidence>
<accession>A0ABR7ZD38</accession>
<dbReference type="Proteomes" id="UP000638897">
    <property type="component" value="Unassembled WGS sequence"/>
</dbReference>